<accession>A0A3P7NS51</accession>
<evidence type="ECO:0008006" key="5">
    <source>
        <dbReference type="Google" id="ProtNLM"/>
    </source>
</evidence>
<keyword evidence="2" id="KW-0812">Transmembrane</keyword>
<evidence type="ECO:0000256" key="1">
    <source>
        <dbReference type="SAM" id="MobiDB-lite"/>
    </source>
</evidence>
<evidence type="ECO:0000256" key="2">
    <source>
        <dbReference type="SAM" id="Phobius"/>
    </source>
</evidence>
<dbReference type="RefSeq" id="WP_125135608.1">
    <property type="nucleotide sequence ID" value="NZ_LR130778.1"/>
</dbReference>
<gene>
    <name evidence="3" type="ORF">PATL70BA_0191</name>
</gene>
<reference evidence="3 4" key="1">
    <citation type="submission" date="2018-09" db="EMBL/GenBank/DDBJ databases">
        <authorList>
            <person name="Postec A."/>
        </authorList>
    </citation>
    <scope>NUCLEOTIDE SEQUENCE [LARGE SCALE GENOMIC DNA]</scope>
    <source>
        <strain evidence="3">70B-A</strain>
    </source>
</reference>
<dbReference type="InterPro" id="IPR041916">
    <property type="entry name" value="Anti_sigma_zinc_sf"/>
</dbReference>
<keyword evidence="2" id="KW-0472">Membrane</keyword>
<feature type="transmembrane region" description="Helical" evidence="2">
    <location>
        <begin position="186"/>
        <end position="205"/>
    </location>
</feature>
<keyword evidence="4" id="KW-1185">Reference proteome</keyword>
<keyword evidence="2" id="KW-1133">Transmembrane helix</keyword>
<organism evidence="3 4">
    <name type="scientific">Petrocella atlantisensis</name>
    <dbReference type="NCBI Taxonomy" id="2173034"/>
    <lineage>
        <taxon>Bacteria</taxon>
        <taxon>Bacillati</taxon>
        <taxon>Bacillota</taxon>
        <taxon>Clostridia</taxon>
        <taxon>Lachnospirales</taxon>
        <taxon>Vallitaleaceae</taxon>
        <taxon>Petrocella</taxon>
    </lineage>
</organism>
<feature type="transmembrane region" description="Helical" evidence="2">
    <location>
        <begin position="80"/>
        <end position="103"/>
    </location>
</feature>
<evidence type="ECO:0000313" key="3">
    <source>
        <dbReference type="EMBL" id="VDN46034.1"/>
    </source>
</evidence>
<dbReference type="Gene3D" id="1.10.10.1320">
    <property type="entry name" value="Anti-sigma factor, zinc-finger domain"/>
    <property type="match status" value="1"/>
</dbReference>
<feature type="region of interest" description="Disordered" evidence="1">
    <location>
        <begin position="143"/>
        <end position="164"/>
    </location>
</feature>
<sequence length="209" mass="23701">MMECIKAREWIHQHMDKSLDHSNEVLLMAHIEDCDVCRKDYEILMSIHQVLQSTDEVDLPSDFHERLMKKIERPKKRQNIVFLKQLNIAAVIVFVLVFSLIGLNNLNQEKNMSNDEVSEEMLSMSALSDDSGDVGVAMEATESEDASLSRASNENERSQKATSDSLLQEVDHLYGNDLFGVPYDKGWVIVMVGGILILGLLIGYIKLKF</sequence>
<name>A0A3P7NS51_9FIRM</name>
<dbReference type="KEGG" id="cbar:PATL70BA_0191"/>
<dbReference type="AlphaFoldDB" id="A0A3P7NS51"/>
<evidence type="ECO:0000313" key="4">
    <source>
        <dbReference type="Proteomes" id="UP000279029"/>
    </source>
</evidence>
<dbReference type="OrthoDB" id="9808253at2"/>
<dbReference type="Proteomes" id="UP000279029">
    <property type="component" value="Chromosome"/>
</dbReference>
<dbReference type="EMBL" id="LR130778">
    <property type="protein sequence ID" value="VDN46034.1"/>
    <property type="molecule type" value="Genomic_DNA"/>
</dbReference>
<protein>
    <recommendedName>
        <fullName evidence="5">Zinc-finger domain-containing protein</fullName>
    </recommendedName>
</protein>
<proteinExistence type="predicted"/>